<evidence type="ECO:0000313" key="1">
    <source>
        <dbReference type="EMBL" id="KAH7933330.1"/>
    </source>
</evidence>
<proteinExistence type="predicted"/>
<keyword evidence="2" id="KW-1185">Reference proteome</keyword>
<gene>
    <name evidence="1" type="ORF">HPB49_011570</name>
</gene>
<accession>A0ACB8C3B6</accession>
<sequence length="270" mass="29947">MARLQWEPPTRIHGILDVYKVKVCKEYTVCDQKESPGGCIENRTSDDWLDFETTADTSYCALITASARCGVDVLTSLPATLEVRTPSFDPPDVTKLTLLSTGNNYITVAWERPKARFDYYWVSITDDRGEKHPNAGSCPNGTIIHPDQTQVTCTGLESCSNVTVTIRTQRNGPPGRTSIGVSLQHIFVPGKDCQQNRCNQWVAWSGNTVPENAVPGGDDASGTLYICRAKYDGRFIPGKFTSWYGTCYIPYGGVEHSYKEFEVHGIFQAL</sequence>
<evidence type="ECO:0000313" key="2">
    <source>
        <dbReference type="Proteomes" id="UP000821865"/>
    </source>
</evidence>
<name>A0ACB8C3B6_DERSI</name>
<organism evidence="1 2">
    <name type="scientific">Dermacentor silvarum</name>
    <name type="common">Tick</name>
    <dbReference type="NCBI Taxonomy" id="543639"/>
    <lineage>
        <taxon>Eukaryota</taxon>
        <taxon>Metazoa</taxon>
        <taxon>Ecdysozoa</taxon>
        <taxon>Arthropoda</taxon>
        <taxon>Chelicerata</taxon>
        <taxon>Arachnida</taxon>
        <taxon>Acari</taxon>
        <taxon>Parasitiformes</taxon>
        <taxon>Ixodida</taxon>
        <taxon>Ixodoidea</taxon>
        <taxon>Ixodidae</taxon>
        <taxon>Rhipicephalinae</taxon>
        <taxon>Dermacentor</taxon>
    </lineage>
</organism>
<dbReference type="Proteomes" id="UP000821865">
    <property type="component" value="Chromosome 9"/>
</dbReference>
<comment type="caution">
    <text evidence="1">The sequence shown here is derived from an EMBL/GenBank/DDBJ whole genome shotgun (WGS) entry which is preliminary data.</text>
</comment>
<protein>
    <submittedName>
        <fullName evidence="1">Uncharacterized protein</fullName>
    </submittedName>
</protein>
<reference evidence="1" key="1">
    <citation type="submission" date="2020-05" db="EMBL/GenBank/DDBJ databases">
        <title>Large-scale comparative analyses of tick genomes elucidate their genetic diversity and vector capacities.</title>
        <authorList>
            <person name="Jia N."/>
            <person name="Wang J."/>
            <person name="Shi W."/>
            <person name="Du L."/>
            <person name="Sun Y."/>
            <person name="Zhan W."/>
            <person name="Jiang J."/>
            <person name="Wang Q."/>
            <person name="Zhang B."/>
            <person name="Ji P."/>
            <person name="Sakyi L.B."/>
            <person name="Cui X."/>
            <person name="Yuan T."/>
            <person name="Jiang B."/>
            <person name="Yang W."/>
            <person name="Lam T.T.-Y."/>
            <person name="Chang Q."/>
            <person name="Ding S."/>
            <person name="Wang X."/>
            <person name="Zhu J."/>
            <person name="Ruan X."/>
            <person name="Zhao L."/>
            <person name="Wei J."/>
            <person name="Que T."/>
            <person name="Du C."/>
            <person name="Cheng J."/>
            <person name="Dai P."/>
            <person name="Han X."/>
            <person name="Huang E."/>
            <person name="Gao Y."/>
            <person name="Liu J."/>
            <person name="Shao H."/>
            <person name="Ye R."/>
            <person name="Li L."/>
            <person name="Wei W."/>
            <person name="Wang X."/>
            <person name="Wang C."/>
            <person name="Yang T."/>
            <person name="Huo Q."/>
            <person name="Li W."/>
            <person name="Guo W."/>
            <person name="Chen H."/>
            <person name="Zhou L."/>
            <person name="Ni X."/>
            <person name="Tian J."/>
            <person name="Zhou Y."/>
            <person name="Sheng Y."/>
            <person name="Liu T."/>
            <person name="Pan Y."/>
            <person name="Xia L."/>
            <person name="Li J."/>
            <person name="Zhao F."/>
            <person name="Cao W."/>
        </authorList>
    </citation>
    <scope>NUCLEOTIDE SEQUENCE</scope>
    <source>
        <strain evidence="1">Dsil-2018</strain>
    </source>
</reference>
<dbReference type="EMBL" id="CM023478">
    <property type="protein sequence ID" value="KAH7933330.1"/>
    <property type="molecule type" value="Genomic_DNA"/>
</dbReference>